<comment type="caution">
    <text evidence="1">The sequence shown here is derived from an EMBL/GenBank/DDBJ whole genome shotgun (WGS) entry which is preliminary data.</text>
</comment>
<organism evidence="1 2">
    <name type="scientific">Trifolium medium</name>
    <dbReference type="NCBI Taxonomy" id="97028"/>
    <lineage>
        <taxon>Eukaryota</taxon>
        <taxon>Viridiplantae</taxon>
        <taxon>Streptophyta</taxon>
        <taxon>Embryophyta</taxon>
        <taxon>Tracheophyta</taxon>
        <taxon>Spermatophyta</taxon>
        <taxon>Magnoliopsida</taxon>
        <taxon>eudicotyledons</taxon>
        <taxon>Gunneridae</taxon>
        <taxon>Pentapetalae</taxon>
        <taxon>rosids</taxon>
        <taxon>fabids</taxon>
        <taxon>Fabales</taxon>
        <taxon>Fabaceae</taxon>
        <taxon>Papilionoideae</taxon>
        <taxon>50 kb inversion clade</taxon>
        <taxon>NPAAA clade</taxon>
        <taxon>Hologalegina</taxon>
        <taxon>IRL clade</taxon>
        <taxon>Trifolieae</taxon>
        <taxon>Trifolium</taxon>
    </lineage>
</organism>
<dbReference type="PANTHER" id="PTHR47253:SF4">
    <property type="entry name" value="ISOCHORISMATE SYNTHASE 2, CHLOROPLASTIC"/>
    <property type="match status" value="1"/>
</dbReference>
<reference evidence="1 2" key="1">
    <citation type="journal article" date="2018" name="Front. Plant Sci.">
        <title>Red Clover (Trifolium pratense) and Zigzag Clover (T. medium) - A Picture of Genomic Similarities and Differences.</title>
        <authorList>
            <person name="Dluhosova J."/>
            <person name="Istvanek J."/>
            <person name="Nedelnik J."/>
            <person name="Repkova J."/>
        </authorList>
    </citation>
    <scope>NUCLEOTIDE SEQUENCE [LARGE SCALE GENOMIC DNA]</scope>
    <source>
        <strain evidence="2">cv. 10/8</strain>
        <tissue evidence="1">Leaf</tissue>
    </source>
</reference>
<protein>
    <submittedName>
        <fullName evidence="1">Isochorismate synthase</fullName>
    </submittedName>
</protein>
<accession>A0A392S5L5</accession>
<dbReference type="InterPro" id="IPR044250">
    <property type="entry name" value="MenF-like"/>
</dbReference>
<name>A0A392S5L5_9FABA</name>
<dbReference type="EMBL" id="LXQA010326308">
    <property type="protein sequence ID" value="MCI44118.1"/>
    <property type="molecule type" value="Genomic_DNA"/>
</dbReference>
<keyword evidence="2" id="KW-1185">Reference proteome</keyword>
<dbReference type="Gene3D" id="3.60.120.10">
    <property type="entry name" value="Anthranilate synthase"/>
    <property type="match status" value="1"/>
</dbReference>
<dbReference type="AlphaFoldDB" id="A0A392S5L5"/>
<sequence length="53" mass="5847">MLETQVVLARSTRVVPTANIDPLTWLACLKVEGENAYQFFLQPPNAPAFIGNT</sequence>
<dbReference type="GO" id="GO:0008909">
    <property type="term" value="F:isochorismate synthase activity"/>
    <property type="evidence" value="ECO:0007669"/>
    <property type="project" value="InterPro"/>
</dbReference>
<evidence type="ECO:0000313" key="1">
    <source>
        <dbReference type="EMBL" id="MCI44118.1"/>
    </source>
</evidence>
<dbReference type="InterPro" id="IPR005801">
    <property type="entry name" value="ADC_synthase"/>
</dbReference>
<dbReference type="GO" id="GO:0042372">
    <property type="term" value="P:phylloquinone biosynthetic process"/>
    <property type="evidence" value="ECO:0007669"/>
    <property type="project" value="TreeGrafter"/>
</dbReference>
<dbReference type="Proteomes" id="UP000265520">
    <property type="component" value="Unassembled WGS sequence"/>
</dbReference>
<evidence type="ECO:0000313" key="2">
    <source>
        <dbReference type="Proteomes" id="UP000265520"/>
    </source>
</evidence>
<dbReference type="GO" id="GO:0009536">
    <property type="term" value="C:plastid"/>
    <property type="evidence" value="ECO:0007669"/>
    <property type="project" value="TreeGrafter"/>
</dbReference>
<dbReference type="SUPFAM" id="SSF56322">
    <property type="entry name" value="ADC synthase"/>
    <property type="match status" value="1"/>
</dbReference>
<feature type="non-terminal residue" evidence="1">
    <location>
        <position position="53"/>
    </location>
</feature>
<dbReference type="PANTHER" id="PTHR47253">
    <property type="match status" value="1"/>
</dbReference>
<proteinExistence type="predicted"/>